<dbReference type="Proteomes" id="UP000190135">
    <property type="component" value="Unassembled WGS sequence"/>
</dbReference>
<evidence type="ECO:0000313" key="2">
    <source>
        <dbReference type="Proteomes" id="UP000190135"/>
    </source>
</evidence>
<dbReference type="EMBL" id="FUXL01000014">
    <property type="protein sequence ID" value="SKA31597.1"/>
    <property type="molecule type" value="Genomic_DNA"/>
</dbReference>
<evidence type="ECO:0000313" key="1">
    <source>
        <dbReference type="EMBL" id="SKA31597.1"/>
    </source>
</evidence>
<dbReference type="AlphaFoldDB" id="A0A1T4STT8"/>
<dbReference type="RefSeq" id="WP_078709661.1">
    <property type="nucleotide sequence ID" value="NZ_FUXL01000014.1"/>
</dbReference>
<proteinExistence type="predicted"/>
<organism evidence="1 2">
    <name type="scientific">Consotaella salsifontis</name>
    <dbReference type="NCBI Taxonomy" id="1365950"/>
    <lineage>
        <taxon>Bacteria</taxon>
        <taxon>Pseudomonadati</taxon>
        <taxon>Pseudomonadota</taxon>
        <taxon>Alphaproteobacteria</taxon>
        <taxon>Hyphomicrobiales</taxon>
        <taxon>Aurantimonadaceae</taxon>
        <taxon>Consotaella</taxon>
    </lineage>
</organism>
<protein>
    <submittedName>
        <fullName evidence="1">Uncharacterized protein</fullName>
    </submittedName>
</protein>
<sequence>MAPAVEDAERNDPPVKVDSKKLMESEAIGEGLVEGRSDWINADAAVTARDGSLRGYFMRIAEARGEW</sequence>
<gene>
    <name evidence="1" type="ORF">SAMN05428963_11434</name>
</gene>
<accession>A0A1T4STT8</accession>
<keyword evidence="2" id="KW-1185">Reference proteome</keyword>
<name>A0A1T4STT8_9HYPH</name>
<reference evidence="2" key="1">
    <citation type="submission" date="2017-02" db="EMBL/GenBank/DDBJ databases">
        <authorList>
            <person name="Varghese N."/>
            <person name="Submissions S."/>
        </authorList>
    </citation>
    <scope>NUCLEOTIDE SEQUENCE [LARGE SCALE GENOMIC DNA]</scope>
    <source>
        <strain evidence="2">USBA 369</strain>
    </source>
</reference>